<name>A0A8S5Q0N4_9CAUD</name>
<protein>
    <submittedName>
        <fullName evidence="1">Uncharacterized protein</fullName>
    </submittedName>
</protein>
<accession>A0A8S5Q0N4</accession>
<proteinExistence type="predicted"/>
<reference evidence="1" key="1">
    <citation type="journal article" date="2021" name="Proc. Natl. Acad. Sci. U.S.A.">
        <title>A Catalog of Tens of Thousands of Viruses from Human Metagenomes Reveals Hidden Associations with Chronic Diseases.</title>
        <authorList>
            <person name="Tisza M.J."/>
            <person name="Buck C.B."/>
        </authorList>
    </citation>
    <scope>NUCLEOTIDE SEQUENCE</scope>
    <source>
        <strain evidence="1">CtQYc56</strain>
    </source>
</reference>
<dbReference type="EMBL" id="BK015547">
    <property type="protein sequence ID" value="DAE12307.1"/>
    <property type="molecule type" value="Genomic_DNA"/>
</dbReference>
<organism evidence="1">
    <name type="scientific">Myoviridae sp. ctQYc56</name>
    <dbReference type="NCBI Taxonomy" id="2825100"/>
    <lineage>
        <taxon>Viruses</taxon>
        <taxon>Duplodnaviria</taxon>
        <taxon>Heunggongvirae</taxon>
        <taxon>Uroviricota</taxon>
        <taxon>Caudoviricetes</taxon>
    </lineage>
</organism>
<sequence>MFAKYDFILHPGDGHVKYIADYWIKEEMTPVKFKYCKKRENELRSIEIES</sequence>
<evidence type="ECO:0000313" key="1">
    <source>
        <dbReference type="EMBL" id="DAE12307.1"/>
    </source>
</evidence>